<protein>
    <recommendedName>
        <fullName evidence="4">Lipoprotein</fullName>
    </recommendedName>
</protein>
<dbReference type="Proteomes" id="UP001597189">
    <property type="component" value="Unassembled WGS sequence"/>
</dbReference>
<evidence type="ECO:0000313" key="3">
    <source>
        <dbReference type="Proteomes" id="UP001597189"/>
    </source>
</evidence>
<keyword evidence="1" id="KW-0732">Signal</keyword>
<evidence type="ECO:0000313" key="2">
    <source>
        <dbReference type="EMBL" id="MFD1454072.1"/>
    </source>
</evidence>
<keyword evidence="3" id="KW-1185">Reference proteome</keyword>
<reference evidence="3" key="1">
    <citation type="journal article" date="2019" name="Int. J. Syst. Evol. Microbiol.">
        <title>The Global Catalogue of Microorganisms (GCM) 10K type strain sequencing project: providing services to taxonomists for standard genome sequencing and annotation.</title>
        <authorList>
            <consortium name="The Broad Institute Genomics Platform"/>
            <consortium name="The Broad Institute Genome Sequencing Center for Infectious Disease"/>
            <person name="Wu L."/>
            <person name="Ma J."/>
        </authorList>
    </citation>
    <scope>NUCLEOTIDE SEQUENCE [LARGE SCALE GENOMIC DNA]</scope>
    <source>
        <strain evidence="3">CCM 8979</strain>
    </source>
</reference>
<dbReference type="PROSITE" id="PS51257">
    <property type="entry name" value="PROKAR_LIPOPROTEIN"/>
    <property type="match status" value="1"/>
</dbReference>
<comment type="caution">
    <text evidence="2">The sequence shown here is derived from an EMBL/GenBank/DDBJ whole genome shotgun (WGS) entry which is preliminary data.</text>
</comment>
<evidence type="ECO:0008006" key="4">
    <source>
        <dbReference type="Google" id="ProtNLM"/>
    </source>
</evidence>
<name>A0ABW4CXP3_9LACO</name>
<dbReference type="RefSeq" id="WP_203642776.1">
    <property type="nucleotide sequence ID" value="NZ_BOLN01000001.1"/>
</dbReference>
<dbReference type="EMBL" id="JBHTOD010000001">
    <property type="protein sequence ID" value="MFD1454072.1"/>
    <property type="molecule type" value="Genomic_DNA"/>
</dbReference>
<accession>A0ABW4CXP3</accession>
<feature type="chain" id="PRO_5047422990" description="Lipoprotein" evidence="1">
    <location>
        <begin position="25"/>
        <end position="275"/>
    </location>
</feature>
<gene>
    <name evidence="2" type="ORF">ACFQ44_00085</name>
</gene>
<evidence type="ECO:0000256" key="1">
    <source>
        <dbReference type="SAM" id="SignalP"/>
    </source>
</evidence>
<organism evidence="2 3">
    <name type="scientific">Levilactobacillus lanxiensis</name>
    <dbReference type="NCBI Taxonomy" id="2799568"/>
    <lineage>
        <taxon>Bacteria</taxon>
        <taxon>Bacillati</taxon>
        <taxon>Bacillota</taxon>
        <taxon>Bacilli</taxon>
        <taxon>Lactobacillales</taxon>
        <taxon>Lactobacillaceae</taxon>
        <taxon>Levilactobacillus</taxon>
    </lineage>
</organism>
<feature type="signal peptide" evidence="1">
    <location>
        <begin position="1"/>
        <end position="24"/>
    </location>
</feature>
<sequence>MKRKITLGLIVLLSLMLVACGQQATNRQNQRASGDEIAFGRTGQTAKSQVWYGIKGTAQPSSRSTLTSVTITQNGKATSFQVPASFTLADAAKLSVEQVKQKSAAMAKQAFTQKRRALLTSIKGALSAEKKILKTDQNATVVSYAAVKMDRRIIANYQRLLTRTAQTRFKKPRPLPFAVAVVKKTGRVKQEMIKVESYAFTGAVNNPNNQSLNYQKTSRKIFPKSYTQTSSKAVKIGHDYFGYYHYAVGNDSGYALTKVAGPNANVKFDTASIKG</sequence>
<proteinExistence type="predicted"/>